<dbReference type="PANTHER" id="PTHR37792">
    <property type="entry name" value="RIBONUCLEASE MRP PROTEIN SUBUNIT RMP1"/>
    <property type="match status" value="1"/>
</dbReference>
<dbReference type="Proteomes" id="UP000054886">
    <property type="component" value="Unassembled WGS sequence"/>
</dbReference>
<evidence type="ECO:0000313" key="4">
    <source>
        <dbReference type="Proteomes" id="UP000054886"/>
    </source>
</evidence>
<dbReference type="AlphaFoldDB" id="A0A0W0D8F5"/>
<dbReference type="OrthoDB" id="5414547at2759"/>
<dbReference type="VEuPathDB" id="FungiDB:CAGL0M04587g"/>
<dbReference type="CDD" id="cd22573">
    <property type="entry name" value="RMP1_RBD"/>
    <property type="match status" value="1"/>
</dbReference>
<feature type="compositionally biased region" description="Basic residues" evidence="1">
    <location>
        <begin position="191"/>
        <end position="202"/>
    </location>
</feature>
<dbReference type="GO" id="GO:0000466">
    <property type="term" value="P:maturation of 5.8S rRNA from tricistronic rRNA transcript (SSU-rRNA, 5.8S rRNA, LSU-rRNA)"/>
    <property type="evidence" value="ECO:0007669"/>
    <property type="project" value="EnsemblFungi"/>
</dbReference>
<name>A0A0W0D8F5_CANGB</name>
<dbReference type="VEuPathDB" id="FungiDB:GWK60_M04499"/>
<gene>
    <name evidence="3" type="ORF">AO440_004055</name>
</gene>
<dbReference type="PANTHER" id="PTHR37792:SF1">
    <property type="entry name" value="RIBONUCLEASE MRP PROTEIN SUBUNIT RMP1"/>
    <property type="match status" value="1"/>
</dbReference>
<dbReference type="GO" id="GO:0042134">
    <property type="term" value="F:rRNA primary transcript binding"/>
    <property type="evidence" value="ECO:0007669"/>
    <property type="project" value="EnsemblFungi"/>
</dbReference>
<proteinExistence type="predicted"/>
<dbReference type="GO" id="GO:0000172">
    <property type="term" value="C:ribonuclease MRP complex"/>
    <property type="evidence" value="ECO:0007669"/>
    <property type="project" value="EnsemblFungi"/>
</dbReference>
<accession>A0A0W0D8F5</accession>
<dbReference type="InterPro" id="IPR047205">
    <property type="entry name" value="RMP1"/>
</dbReference>
<evidence type="ECO:0000256" key="1">
    <source>
        <dbReference type="SAM" id="MobiDB-lite"/>
    </source>
</evidence>
<comment type="caution">
    <text evidence="3">The sequence shown here is derived from an EMBL/GenBank/DDBJ whole genome shotgun (WGS) entry which is preliminary data.</text>
</comment>
<dbReference type="VEuPathDB" id="FungiDB:GW608_M04499"/>
<evidence type="ECO:0000313" key="3">
    <source>
        <dbReference type="EMBL" id="KTB08127.1"/>
    </source>
</evidence>
<dbReference type="Pfam" id="PF20945">
    <property type="entry name" value="RMP1"/>
    <property type="match status" value="1"/>
</dbReference>
<sequence length="210" mass="24705">MSLVVDKYIQLHQEYRILHLLNHRNKNQHRVATWWKWFNMLRRSVGDVVEILQPLGRRKNQKLKDKKDGRFLYRTLHKFFQMESKLYYSFNNIIKLGQFITLGVVLVGILGRVHSIYHEIFELYKEQFISMGCLRVPKKNAQIEEAHVTNNDNEELGELINDADVLIEPSALLKQDVIPSKNIKNESKSSKDKKKKKKKKKGSAIDDLFG</sequence>
<dbReference type="GO" id="GO:0000294">
    <property type="term" value="P:nuclear-transcribed mRNA catabolic process, RNase MRP-dependent"/>
    <property type="evidence" value="ECO:0007669"/>
    <property type="project" value="EnsemblFungi"/>
</dbReference>
<dbReference type="EMBL" id="LLZZ01000106">
    <property type="protein sequence ID" value="KTB08127.1"/>
    <property type="molecule type" value="Genomic_DNA"/>
</dbReference>
<dbReference type="VEuPathDB" id="FungiDB:GVI51_M04499"/>
<feature type="region of interest" description="Disordered" evidence="1">
    <location>
        <begin position="183"/>
        <end position="210"/>
    </location>
</feature>
<dbReference type="InterPro" id="IPR047204">
    <property type="entry name" value="RMP1_RBD"/>
</dbReference>
<reference evidence="3 4" key="1">
    <citation type="submission" date="2015-10" db="EMBL/GenBank/DDBJ databases">
        <title>Draft genomes sequences of Candida glabrata isolates 1A, 1B, 2A, 2B, 3A and 3B.</title>
        <authorList>
            <person name="Haavelsrud O.E."/>
            <person name="Gaustad P."/>
        </authorList>
    </citation>
    <scope>NUCLEOTIDE SEQUENCE [LARGE SCALE GENOMIC DNA]</scope>
    <source>
        <strain evidence="3">910700640</strain>
    </source>
</reference>
<protein>
    <submittedName>
        <fullName evidence="3">Ribonuclease MRP protein subunit RMP1</fullName>
    </submittedName>
</protein>
<organism evidence="3 4">
    <name type="scientific">Candida glabrata</name>
    <name type="common">Yeast</name>
    <name type="synonym">Torulopsis glabrata</name>
    <dbReference type="NCBI Taxonomy" id="5478"/>
    <lineage>
        <taxon>Eukaryota</taxon>
        <taxon>Fungi</taxon>
        <taxon>Dikarya</taxon>
        <taxon>Ascomycota</taxon>
        <taxon>Saccharomycotina</taxon>
        <taxon>Saccharomycetes</taxon>
        <taxon>Saccharomycetales</taxon>
        <taxon>Saccharomycetaceae</taxon>
        <taxon>Nakaseomyces</taxon>
    </lineage>
</organism>
<feature type="domain" description="RNase MRP protein 1 RNA binding" evidence="2">
    <location>
        <begin position="17"/>
        <end position="112"/>
    </location>
</feature>
<dbReference type="VEuPathDB" id="FungiDB:B1J91_M04587g"/>
<evidence type="ECO:0000259" key="2">
    <source>
        <dbReference type="Pfam" id="PF20945"/>
    </source>
</evidence>